<gene>
    <name evidence="8" type="primary">crr_2</name>
    <name evidence="8" type="ORF">CRLFYP8_00827</name>
</gene>
<proteinExistence type="predicted"/>
<dbReference type="GeneID" id="64196751"/>
<dbReference type="InterPro" id="IPR001127">
    <property type="entry name" value="PTS_EIIA_1_perm"/>
</dbReference>
<evidence type="ECO:0000256" key="3">
    <source>
        <dbReference type="ARBA" id="ARBA00022597"/>
    </source>
</evidence>
<dbReference type="GO" id="GO:0009401">
    <property type="term" value="P:phosphoenolpyruvate-dependent sugar phosphotransferase system"/>
    <property type="evidence" value="ECO:0007669"/>
    <property type="project" value="UniProtKB-KW"/>
</dbReference>
<name>A0A6N2XYU2_9FIRM</name>
<evidence type="ECO:0000256" key="4">
    <source>
        <dbReference type="ARBA" id="ARBA00022679"/>
    </source>
</evidence>
<reference evidence="8" key="1">
    <citation type="submission" date="2019-11" db="EMBL/GenBank/DDBJ databases">
        <authorList>
            <person name="Feng L."/>
        </authorList>
    </citation>
    <scope>NUCLEOTIDE SEQUENCE</scope>
    <source>
        <strain evidence="8">CramosumLFYP8</strain>
    </source>
</reference>
<dbReference type="RefSeq" id="WP_008792127.1">
    <property type="nucleotide sequence ID" value="NZ_AP031443.1"/>
</dbReference>
<accession>A0A6N2XYU2</accession>
<organism evidence="8">
    <name type="scientific">Thomasclavelia ramosa</name>
    <dbReference type="NCBI Taxonomy" id="1547"/>
    <lineage>
        <taxon>Bacteria</taxon>
        <taxon>Bacillati</taxon>
        <taxon>Bacillota</taxon>
        <taxon>Erysipelotrichia</taxon>
        <taxon>Erysipelotrichales</taxon>
        <taxon>Coprobacillaceae</taxon>
        <taxon>Thomasclavelia</taxon>
    </lineage>
</organism>
<dbReference type="EMBL" id="CACRTL010000003">
    <property type="protein sequence ID" value="VYT58398.1"/>
    <property type="molecule type" value="Genomic_DNA"/>
</dbReference>
<dbReference type="Pfam" id="PF00358">
    <property type="entry name" value="PTS_EIIA_1"/>
    <property type="match status" value="1"/>
</dbReference>
<dbReference type="PROSITE" id="PS51093">
    <property type="entry name" value="PTS_EIIA_TYPE_1"/>
    <property type="match status" value="1"/>
</dbReference>
<comment type="subcellular location">
    <subcellularLocation>
        <location evidence="1">Cytoplasm</location>
    </subcellularLocation>
</comment>
<keyword evidence="4 8" id="KW-0808">Transferase</keyword>
<dbReference type="GO" id="GO:0005737">
    <property type="term" value="C:cytoplasm"/>
    <property type="evidence" value="ECO:0007669"/>
    <property type="project" value="UniProtKB-SubCell"/>
</dbReference>
<evidence type="ECO:0000256" key="5">
    <source>
        <dbReference type="ARBA" id="ARBA00022683"/>
    </source>
</evidence>
<keyword evidence="5" id="KW-0598">Phosphotransferase system</keyword>
<evidence type="ECO:0000256" key="2">
    <source>
        <dbReference type="ARBA" id="ARBA00022448"/>
    </source>
</evidence>
<evidence type="ECO:0000256" key="1">
    <source>
        <dbReference type="ARBA" id="ARBA00004496"/>
    </source>
</evidence>
<keyword evidence="3" id="KW-0762">Sugar transport</keyword>
<dbReference type="NCBIfam" id="TIGR00830">
    <property type="entry name" value="PTBA"/>
    <property type="match status" value="1"/>
</dbReference>
<evidence type="ECO:0000256" key="6">
    <source>
        <dbReference type="ARBA" id="ARBA00022777"/>
    </source>
</evidence>
<dbReference type="AlphaFoldDB" id="A0A6N2XYU2"/>
<dbReference type="PROSITE" id="PS00371">
    <property type="entry name" value="PTS_EIIA_TYPE_1_HIS"/>
    <property type="match status" value="1"/>
</dbReference>
<dbReference type="InterPro" id="IPR050890">
    <property type="entry name" value="PTS_EIIA_component"/>
</dbReference>
<dbReference type="Gene3D" id="2.70.70.10">
    <property type="entry name" value="Glucose Permease (Domain IIA)"/>
    <property type="match status" value="1"/>
</dbReference>
<evidence type="ECO:0000313" key="8">
    <source>
        <dbReference type="EMBL" id="VYT58398.1"/>
    </source>
</evidence>
<dbReference type="GO" id="GO:0016301">
    <property type="term" value="F:kinase activity"/>
    <property type="evidence" value="ECO:0007669"/>
    <property type="project" value="UniProtKB-KW"/>
</dbReference>
<dbReference type="EC" id="2.7.1.-" evidence="8"/>
<dbReference type="SUPFAM" id="SSF51261">
    <property type="entry name" value="Duplicated hybrid motif"/>
    <property type="match status" value="1"/>
</dbReference>
<dbReference type="PANTHER" id="PTHR45008:SF1">
    <property type="entry name" value="PTS SYSTEM GLUCOSE-SPECIFIC EIIA COMPONENT"/>
    <property type="match status" value="1"/>
</dbReference>
<dbReference type="InterPro" id="IPR011055">
    <property type="entry name" value="Dup_hybrid_motif"/>
</dbReference>
<dbReference type="PANTHER" id="PTHR45008">
    <property type="entry name" value="PTS SYSTEM GLUCOSE-SPECIFIC EIIA COMPONENT"/>
    <property type="match status" value="1"/>
</dbReference>
<keyword evidence="6" id="KW-0418">Kinase</keyword>
<sequence>MFRFKKKKQQIEIKAPVVGKSVSIESVPDDTFATKLMGEGVAFKFSGSDICAPVTGELILVADTLHAFGIRDTHGVEILVHIGLETVTLNGAGFIKIKEIGQKVFEGEPIIKVDQTYMLKSGLNMITMMVVTNSSDYQISLDNLESNVDLDSVMIRCIAN</sequence>
<keyword evidence="2" id="KW-0813">Transport</keyword>
<protein>
    <submittedName>
        <fullName evidence="8">Glucose-specific phosphotransferase enzyme IIA component</fullName>
        <ecNumber evidence="8">2.7.1.-</ecNumber>
    </submittedName>
</protein>
<feature type="domain" description="PTS EIIA type-1" evidence="7">
    <location>
        <begin position="29"/>
        <end position="133"/>
    </location>
</feature>
<evidence type="ECO:0000259" key="7">
    <source>
        <dbReference type="PROSITE" id="PS51093"/>
    </source>
</evidence>